<proteinExistence type="predicted"/>
<reference evidence="2" key="1">
    <citation type="submission" date="2013-12" db="EMBL/GenBank/DDBJ databases">
        <title>The Genome Sequence of Aphanomyces invadans NJM9701.</title>
        <authorList>
            <consortium name="The Broad Institute Genomics Platform"/>
            <person name="Russ C."/>
            <person name="Tyler B."/>
            <person name="van West P."/>
            <person name="Dieguez-Uribeondo J."/>
            <person name="Young S.K."/>
            <person name="Zeng Q."/>
            <person name="Gargeya S."/>
            <person name="Fitzgerald M."/>
            <person name="Abouelleil A."/>
            <person name="Alvarado L."/>
            <person name="Chapman S.B."/>
            <person name="Gainer-Dewar J."/>
            <person name="Goldberg J."/>
            <person name="Griggs A."/>
            <person name="Gujja S."/>
            <person name="Hansen M."/>
            <person name="Howarth C."/>
            <person name="Imamovic A."/>
            <person name="Ireland A."/>
            <person name="Larimer J."/>
            <person name="McCowan C."/>
            <person name="Murphy C."/>
            <person name="Pearson M."/>
            <person name="Poon T.W."/>
            <person name="Priest M."/>
            <person name="Roberts A."/>
            <person name="Saif S."/>
            <person name="Shea T."/>
            <person name="Sykes S."/>
            <person name="Wortman J."/>
            <person name="Nusbaum C."/>
            <person name="Birren B."/>
        </authorList>
    </citation>
    <scope>NUCLEOTIDE SEQUENCE [LARGE SCALE GENOMIC DNA]</scope>
    <source>
        <strain evidence="2">NJM9701</strain>
    </source>
</reference>
<accession>A0A024TUH5</accession>
<dbReference type="EMBL" id="KI913972">
    <property type="protein sequence ID" value="ETV97649.1"/>
    <property type="molecule type" value="Genomic_DNA"/>
</dbReference>
<gene>
    <name evidence="2" type="ORF">H310_09540</name>
</gene>
<keyword evidence="1" id="KW-1133">Transmembrane helix</keyword>
<dbReference type="VEuPathDB" id="FungiDB:H310_09540"/>
<keyword evidence="1" id="KW-0472">Membrane</keyword>
<evidence type="ECO:0000313" key="2">
    <source>
        <dbReference type="EMBL" id="ETV97649.1"/>
    </source>
</evidence>
<dbReference type="GeneID" id="20086590"/>
<evidence type="ECO:0000256" key="1">
    <source>
        <dbReference type="SAM" id="Phobius"/>
    </source>
</evidence>
<sequence>MSAQPCSHFGHTLFMLSVRRRVRKVKLLVSRVLACIAAGMVFLYEYTGSESSKRLLGGVSTPPTQTIAYLSPLISAFLPVVVSNPSLVRSTFEALGGSPSNKSFVGYLDTPDALSSGTCFGPTSPITVASSGCRTPSDIDYLYKPSYLHNVLKYALAEFPLWNLTDLWVVFDCSYEGRQVDDTTVVKVFLVDSNVESFSTLMLQVLSIHRPAKQRRTSGGVAMFTSTPVASMEVVDGLVTSSATARYDVAMGFLFPYEWAPFEPIELESLVPPDGQWHATIVSTNEAFVFAGTTGIFRRSPDIQASFNYFYWDLPPDPIAFAVTIQFQGVKVFKDSWGWFRCFLGVGIGFNIAINTAVAFLVMCNMWTMDGVLWVPDIYPSIQSRASIRASLLFVDCVLNGWWYPHQWAVNQGSVRNKWGGTLAFNEISRADGLMVVLATTYVVAHTLRVRVPLVTVVLIYALCYSFRQSLIQEIGLCVARVTPFIKHNYFDNILPTGNGAMDLWAYHENYESNFWLIANECTYLIVASGASIAYVGLVHAWDSRGKPTSRQAMPSVLRFQWHPVRWIVKWFFVHVGKTSVKSHDTVVPRSHWSLRSTLYVELNEQDTDNANVERCAGSIVANIHGFVACTNDYELDGSDVFVSPSGVWLLGFVVVNNQFVVGINHYIKVAFNALVGQTYFKVYGFALTGDVVSARKTRLLAADIPRRDVWRVSLKRLR</sequence>
<feature type="transmembrane region" description="Helical" evidence="1">
    <location>
        <begin position="342"/>
        <end position="363"/>
    </location>
</feature>
<dbReference type="RefSeq" id="XP_008873858.1">
    <property type="nucleotide sequence ID" value="XM_008875636.1"/>
</dbReference>
<dbReference type="AlphaFoldDB" id="A0A024TUH5"/>
<organism evidence="2">
    <name type="scientific">Aphanomyces invadans</name>
    <dbReference type="NCBI Taxonomy" id="157072"/>
    <lineage>
        <taxon>Eukaryota</taxon>
        <taxon>Sar</taxon>
        <taxon>Stramenopiles</taxon>
        <taxon>Oomycota</taxon>
        <taxon>Saprolegniomycetes</taxon>
        <taxon>Saprolegniales</taxon>
        <taxon>Verrucalvaceae</taxon>
        <taxon>Aphanomyces</taxon>
    </lineage>
</organism>
<feature type="transmembrane region" description="Helical" evidence="1">
    <location>
        <begin position="66"/>
        <end position="82"/>
    </location>
</feature>
<evidence type="ECO:0008006" key="3">
    <source>
        <dbReference type="Google" id="ProtNLM"/>
    </source>
</evidence>
<dbReference type="OrthoDB" id="60662at2759"/>
<keyword evidence="1" id="KW-0812">Transmembrane</keyword>
<protein>
    <recommendedName>
        <fullName evidence="3">Transmembrane protein</fullName>
    </recommendedName>
</protein>
<name>A0A024TUH5_9STRA</name>
<feature type="transmembrane region" description="Helical" evidence="1">
    <location>
        <begin position="28"/>
        <end position="46"/>
    </location>
</feature>